<dbReference type="Proteomes" id="UP001159428">
    <property type="component" value="Unassembled WGS sequence"/>
</dbReference>
<comment type="caution">
    <text evidence="9">The sequence shown here is derived from an EMBL/GenBank/DDBJ whole genome shotgun (WGS) entry which is preliminary data.</text>
</comment>
<feature type="coiled-coil region" evidence="6">
    <location>
        <begin position="406"/>
        <end position="433"/>
    </location>
</feature>
<dbReference type="InterPro" id="IPR051947">
    <property type="entry name" value="Sentrin-specific_protease"/>
</dbReference>
<accession>A0AAU9W6K3</accession>
<evidence type="ECO:0000313" key="10">
    <source>
        <dbReference type="Proteomes" id="UP001159428"/>
    </source>
</evidence>
<proteinExistence type="inferred from homology"/>
<protein>
    <recommendedName>
        <fullName evidence="8">Ubiquitin-like protease family profile domain-containing protein</fullName>
    </recommendedName>
</protein>
<gene>
    <name evidence="9" type="ORF">PMEA_00035366</name>
</gene>
<sequence length="1269" mass="145040">MAPRKGFSTFSRVVSEGLSDQSYWYVLTTEICGIIPLQYLKRSPIVKTFPEDFCRVESGKLRLLDGRPFVNKKSSSAFEVVCSSFGLVSAILRKKTSSEERGSAAIYKVKEFLNGLDFSSLKGDGDEVNCERPRAARRLSMPPQFNTPKTKETPVPVHFTPPSSGSLSSPNLKEICERNDLETPEKTFLIKKRGSRVLQDVQGICERSRENLSTVLSSMCAFGDPEAKAIVNEIVEDVALKKGVKRTVEELVGDETFSLYVESLRVPDWVLLYFKTKARISGNTWQAVINITKLGRTGKSSDTPILLNLNQMKAAKKVIFGVCKEYMDMKKVPTPLQGYQVDLYPVLELIVREQRLHKVCSPTLKLLIKIDGRPFCGRNQVLVGLVARLNPVYSIQSAKSVYPLAIANCKENRESLKVLLKDVNEQKRIIKNQGIFVDGIKFNVEFDVSLDYKTLILLLVKKGDLDFQLGGRGVNVEFCFICNAIRGCKCHDVAPDETCLECLRSKCNIGRSTGIRDDLLFLLDEELTSIQLCALHMEMRNTEQLLASIGLIAYKIGSLPEANQALKCFGPESFHGDRISVKKKSGQESAISKQNIHVSSMSGPTEFEILQNLEEIVGLSLPLDKLKLSYMDVNTAKNFILNRVTFCQSRIDVTVKINMEDRLGAWQKELAELSDNFKMLCRSQQNTVGIESSEVVEYVAKKHLEMLTRVCREWKEIAQVTRSRIFDDTEQGEIDLFDVKCKEWGFLLKDIFGSSLGTGDYGHLLIDHAPMLMRRFLSMTEFSQQGFEASHKDQRQLWLKATSHDQHGEASSIEQMLVHFYAERMLFFRLSLREALKSIHGKTLENQNTFQFYFSGCGWKAKSISWDSGDILWIKLLDKLMFMMFGEDFFEYVFDEKRTCHVHDGFKPQFVYNRHEWNCEYENMISNSFGFTSKMQGKSDIIWWGASHKNDVLLVDEHLHQTPSNVAGKENTSTDQDRVIAVFPLPPAVAKIQVLQMDLATLKDGMEVNDSIVDFFLMYISQSLDQDLHDSIHVFSSFFYTKLSTRVQIGEIFYINKDNIIFYNYYTCFSYVLMVFNNYLPLYASFSPDERYVEASKFTRRVDIFKKKFIFIPVCRSGHWFLSLIYNLPTLTSRRRKDDGCAVVPILMIDSIVYGSDRKNFTCSPSSREQEANIIRSFIECEWKAKMNECPSPHFTSKTMPVLYPKVPQQENGYDCGVFVMLFFEEFSRRKFPVSELLSDKILQWYNQASAFHLRERVTDILLATGARI</sequence>
<evidence type="ECO:0000256" key="2">
    <source>
        <dbReference type="ARBA" id="ARBA00022553"/>
    </source>
</evidence>
<dbReference type="GO" id="GO:0006508">
    <property type="term" value="P:proteolysis"/>
    <property type="evidence" value="ECO:0007669"/>
    <property type="project" value="UniProtKB-KW"/>
</dbReference>
<dbReference type="GO" id="GO:0005634">
    <property type="term" value="C:nucleus"/>
    <property type="evidence" value="ECO:0007669"/>
    <property type="project" value="TreeGrafter"/>
</dbReference>
<keyword evidence="10" id="KW-1185">Reference proteome</keyword>
<dbReference type="PANTHER" id="PTHR46896:SF3">
    <property type="entry name" value="FI06413P-RELATED"/>
    <property type="match status" value="1"/>
</dbReference>
<evidence type="ECO:0000256" key="4">
    <source>
        <dbReference type="ARBA" id="ARBA00022786"/>
    </source>
</evidence>
<keyword evidence="5" id="KW-0378">Hydrolase</keyword>
<dbReference type="Gene3D" id="3.30.310.130">
    <property type="entry name" value="Ubiquitin-related"/>
    <property type="match status" value="1"/>
</dbReference>
<dbReference type="GO" id="GO:0005737">
    <property type="term" value="C:cytoplasm"/>
    <property type="evidence" value="ECO:0007669"/>
    <property type="project" value="TreeGrafter"/>
</dbReference>
<keyword evidence="4" id="KW-0833">Ubl conjugation pathway</keyword>
<feature type="compositionally biased region" description="Low complexity" evidence="7">
    <location>
        <begin position="161"/>
        <end position="170"/>
    </location>
</feature>
<keyword evidence="3" id="KW-0645">Protease</keyword>
<evidence type="ECO:0000256" key="1">
    <source>
        <dbReference type="ARBA" id="ARBA00005234"/>
    </source>
</evidence>
<dbReference type="GO" id="GO:0070139">
    <property type="term" value="F:SUMO-specific endopeptidase activity"/>
    <property type="evidence" value="ECO:0007669"/>
    <property type="project" value="TreeGrafter"/>
</dbReference>
<comment type="similarity">
    <text evidence="1">Belongs to the peptidase C48 family.</text>
</comment>
<dbReference type="PANTHER" id="PTHR46896">
    <property type="entry name" value="SENTRIN-SPECIFIC PROTEASE"/>
    <property type="match status" value="1"/>
</dbReference>
<evidence type="ECO:0000313" key="9">
    <source>
        <dbReference type="EMBL" id="CAH3103976.1"/>
    </source>
</evidence>
<dbReference type="AlphaFoldDB" id="A0AAU9W6K3"/>
<feature type="region of interest" description="Disordered" evidence="7">
    <location>
        <begin position="140"/>
        <end position="171"/>
    </location>
</feature>
<dbReference type="EMBL" id="CALNXJ010000009">
    <property type="protein sequence ID" value="CAH3103976.1"/>
    <property type="molecule type" value="Genomic_DNA"/>
</dbReference>
<organism evidence="9 10">
    <name type="scientific">Pocillopora meandrina</name>
    <dbReference type="NCBI Taxonomy" id="46732"/>
    <lineage>
        <taxon>Eukaryota</taxon>
        <taxon>Metazoa</taxon>
        <taxon>Cnidaria</taxon>
        <taxon>Anthozoa</taxon>
        <taxon>Hexacorallia</taxon>
        <taxon>Scleractinia</taxon>
        <taxon>Astrocoeniina</taxon>
        <taxon>Pocilloporidae</taxon>
        <taxon>Pocillopora</taxon>
    </lineage>
</organism>
<reference evidence="9 10" key="1">
    <citation type="submission" date="2022-05" db="EMBL/GenBank/DDBJ databases">
        <authorList>
            <consortium name="Genoscope - CEA"/>
            <person name="William W."/>
        </authorList>
    </citation>
    <scope>NUCLEOTIDE SEQUENCE [LARGE SCALE GENOMIC DNA]</scope>
</reference>
<evidence type="ECO:0000259" key="8">
    <source>
        <dbReference type="PROSITE" id="PS50600"/>
    </source>
</evidence>
<evidence type="ECO:0000256" key="7">
    <source>
        <dbReference type="SAM" id="MobiDB-lite"/>
    </source>
</evidence>
<dbReference type="InterPro" id="IPR003653">
    <property type="entry name" value="Peptidase_C48_C"/>
</dbReference>
<dbReference type="Pfam" id="PF02902">
    <property type="entry name" value="Peptidase_C48"/>
    <property type="match status" value="1"/>
</dbReference>
<dbReference type="Gene3D" id="1.10.418.20">
    <property type="match status" value="1"/>
</dbReference>
<evidence type="ECO:0000256" key="6">
    <source>
        <dbReference type="SAM" id="Coils"/>
    </source>
</evidence>
<keyword evidence="2" id="KW-0597">Phosphoprotein</keyword>
<dbReference type="GO" id="GO:0016926">
    <property type="term" value="P:protein desumoylation"/>
    <property type="evidence" value="ECO:0007669"/>
    <property type="project" value="TreeGrafter"/>
</dbReference>
<evidence type="ECO:0000256" key="5">
    <source>
        <dbReference type="ARBA" id="ARBA00022801"/>
    </source>
</evidence>
<feature type="domain" description="Ubiquitin-like protease family profile" evidence="8">
    <location>
        <begin position="992"/>
        <end position="1227"/>
    </location>
</feature>
<dbReference type="PROSITE" id="PS50600">
    <property type="entry name" value="ULP_PROTEASE"/>
    <property type="match status" value="1"/>
</dbReference>
<dbReference type="SUPFAM" id="SSF54001">
    <property type="entry name" value="Cysteine proteinases"/>
    <property type="match status" value="1"/>
</dbReference>
<evidence type="ECO:0000256" key="3">
    <source>
        <dbReference type="ARBA" id="ARBA00022670"/>
    </source>
</evidence>
<dbReference type="InterPro" id="IPR038765">
    <property type="entry name" value="Papain-like_cys_pep_sf"/>
</dbReference>
<keyword evidence="6" id="KW-0175">Coiled coil</keyword>
<name>A0AAU9W6K3_9CNID</name>